<reference evidence="4 5" key="1">
    <citation type="submission" date="2021-08" db="EMBL/GenBank/DDBJ databases">
        <authorList>
            <person name="Peeters C."/>
        </authorList>
    </citation>
    <scope>NUCLEOTIDE SEQUENCE [LARGE SCALE GENOMIC DNA]</scope>
    <source>
        <strain evidence="4 5">LMG 32289</strain>
    </source>
</reference>
<dbReference type="Gene3D" id="1.10.10.60">
    <property type="entry name" value="Homeodomain-like"/>
    <property type="match status" value="1"/>
</dbReference>
<dbReference type="InterPro" id="IPR011010">
    <property type="entry name" value="DNA_brk_join_enz"/>
</dbReference>
<gene>
    <name evidence="4" type="ORF">LMG32289_06131</name>
</gene>
<feature type="domain" description="Integrase catalytic" evidence="3">
    <location>
        <begin position="156"/>
        <end position="283"/>
    </location>
</feature>
<evidence type="ECO:0000259" key="3">
    <source>
        <dbReference type="Pfam" id="PF12835"/>
    </source>
</evidence>
<sequence length="384" mass="42809">MSKNINLRPILEQYNLPERFKLEFGILAADHLHLPHSGTRVSGRSLSQMSQRQRVQALLAMMVELRRTGGMAVTSPYAIRQKHLRWLVRYWVEDRKLNVGTVELRLTHLRAFMAWMGKANTVGRLDDYVVRPEGYVRSYVAKEDRSWDGNDIDAAALIADIEKTDAHVALQLKLEAGFGLRAKESWRLRAALDVLPSGMLHVHDGTKGGRPRRVSIEFDWQYELLGAAARLAEKTNPGKGTLIPASYTQNQWRRRFYTVLEKHGVTKDGVGVTAHGLRHQFLQQMYQRHSGQSAAVKGAGRVIDVEAHRSAMRKVVEAAGHSRASKANAYLSTYSTQQAIGKPEPTIADIEAALLEAGGNKVAAAMALGISRAKLYRMLANAKS</sequence>
<evidence type="ECO:0000256" key="1">
    <source>
        <dbReference type="ARBA" id="ARBA00023172"/>
    </source>
</evidence>
<feature type="domain" description="DNA binding HTH" evidence="2">
    <location>
        <begin position="350"/>
        <end position="377"/>
    </location>
</feature>
<dbReference type="InterPro" id="IPR024456">
    <property type="entry name" value="Integrase_catalytic_putative"/>
</dbReference>
<keyword evidence="1" id="KW-0233">DNA recombination</keyword>
<dbReference type="EMBL" id="CAJZAG010000015">
    <property type="protein sequence ID" value="CAG9185819.1"/>
    <property type="molecule type" value="Genomic_DNA"/>
</dbReference>
<evidence type="ECO:0000259" key="2">
    <source>
        <dbReference type="Pfam" id="PF02954"/>
    </source>
</evidence>
<dbReference type="InterPro" id="IPR002197">
    <property type="entry name" value="HTH_Fis"/>
</dbReference>
<dbReference type="Pfam" id="PF12835">
    <property type="entry name" value="Integrase_1"/>
    <property type="match status" value="1"/>
</dbReference>
<dbReference type="InterPro" id="IPR013762">
    <property type="entry name" value="Integrase-like_cat_sf"/>
</dbReference>
<dbReference type="Gene3D" id="1.10.443.10">
    <property type="entry name" value="Intergrase catalytic core"/>
    <property type="match status" value="1"/>
</dbReference>
<dbReference type="SUPFAM" id="SSF56349">
    <property type="entry name" value="DNA breaking-rejoining enzymes"/>
    <property type="match status" value="1"/>
</dbReference>
<accession>A0ABN7ZNX9</accession>
<evidence type="ECO:0000313" key="4">
    <source>
        <dbReference type="EMBL" id="CAG9185819.1"/>
    </source>
</evidence>
<keyword evidence="5" id="KW-1185">Reference proteome</keyword>
<protein>
    <recommendedName>
        <fullName evidence="6">Fis family transcriptional regulator</fullName>
    </recommendedName>
</protein>
<dbReference type="RefSeq" id="WP_223995161.1">
    <property type="nucleotide sequence ID" value="NZ_CAJZAG010000015.1"/>
</dbReference>
<proteinExistence type="predicted"/>
<comment type="caution">
    <text evidence="4">The sequence shown here is derived from an EMBL/GenBank/DDBJ whole genome shotgun (WGS) entry which is preliminary data.</text>
</comment>
<evidence type="ECO:0000313" key="5">
    <source>
        <dbReference type="Proteomes" id="UP000706525"/>
    </source>
</evidence>
<name>A0ABN7ZNX9_9BURK</name>
<evidence type="ECO:0008006" key="6">
    <source>
        <dbReference type="Google" id="ProtNLM"/>
    </source>
</evidence>
<dbReference type="Pfam" id="PF02954">
    <property type="entry name" value="HTH_8"/>
    <property type="match status" value="1"/>
</dbReference>
<dbReference type="Proteomes" id="UP000706525">
    <property type="component" value="Unassembled WGS sequence"/>
</dbReference>
<organism evidence="4 5">
    <name type="scientific">Cupriavidus pampae</name>
    <dbReference type="NCBI Taxonomy" id="659251"/>
    <lineage>
        <taxon>Bacteria</taxon>
        <taxon>Pseudomonadati</taxon>
        <taxon>Pseudomonadota</taxon>
        <taxon>Betaproteobacteria</taxon>
        <taxon>Burkholderiales</taxon>
        <taxon>Burkholderiaceae</taxon>
        <taxon>Cupriavidus</taxon>
    </lineage>
</organism>